<dbReference type="NCBIfam" id="TIGR00224">
    <property type="entry name" value="pckA"/>
    <property type="match status" value="1"/>
</dbReference>
<dbReference type="Gene3D" id="2.170.8.10">
    <property type="entry name" value="Phosphoenolpyruvate Carboxykinase, domain 2"/>
    <property type="match status" value="1"/>
</dbReference>
<dbReference type="SUPFAM" id="SSF68923">
    <property type="entry name" value="PEP carboxykinase N-terminal domain"/>
    <property type="match status" value="1"/>
</dbReference>
<evidence type="ECO:0000256" key="1">
    <source>
        <dbReference type="ARBA" id="ARBA00004742"/>
    </source>
</evidence>
<dbReference type="PANTHER" id="PTHR30031:SF0">
    <property type="entry name" value="PHOSPHOENOLPYRUVATE CARBOXYKINASE (ATP)"/>
    <property type="match status" value="1"/>
</dbReference>
<dbReference type="PIRSF" id="PIRSF006294">
    <property type="entry name" value="PEP_crbxkin"/>
    <property type="match status" value="1"/>
</dbReference>
<organism evidence="12">
    <name type="scientific">Planktothricoides raciborskii GIHE-MW2</name>
    <dbReference type="NCBI Taxonomy" id="2792601"/>
    <lineage>
        <taxon>Bacteria</taxon>
        <taxon>Bacillati</taxon>
        <taxon>Cyanobacteriota</taxon>
        <taxon>Cyanophyceae</taxon>
        <taxon>Oscillatoriophycideae</taxon>
        <taxon>Oscillatoriales</taxon>
        <taxon>Oscillatoriaceae</taxon>
        <taxon>Planktothricoides</taxon>
    </lineage>
</organism>
<keyword evidence="8 10" id="KW-0456">Lyase</keyword>
<dbReference type="CDD" id="cd00484">
    <property type="entry name" value="PEPCK_ATP"/>
    <property type="match status" value="1"/>
</dbReference>
<evidence type="ECO:0000256" key="10">
    <source>
        <dbReference type="HAMAP-Rule" id="MF_00453"/>
    </source>
</evidence>
<feature type="binding site" evidence="10">
    <location>
        <position position="273"/>
    </location>
    <ligand>
        <name>Mn(2+)</name>
        <dbReference type="ChEBI" id="CHEBI:29035"/>
    </ligand>
</feature>
<dbReference type="NCBIfam" id="NF006820">
    <property type="entry name" value="PRK09344.1-2"/>
    <property type="match status" value="1"/>
</dbReference>
<dbReference type="GO" id="GO:0006094">
    <property type="term" value="P:gluconeogenesis"/>
    <property type="evidence" value="ECO:0007669"/>
    <property type="project" value="UniProtKB-UniRule"/>
</dbReference>
<sequence>MSSQNDTPVATQAPEKSDNTNGNIYRNVSASSLILKTLADRESEILSDGKADNWDHHKKNTYGLESLQLKNLGNVYRNLSVAKLIEHSLARGEGVLAENGALCVKTGKYTGRSPDDKFIVDESSCHDEVDWGKTNVPITEKNFNRLYRRVISYVQGRDLYVFDGYVGADPKYRFGVRIINEYASQNLFAHQLFIRPTAEELSTHQADFTVIAVPGLQGDPEIDDGINSEAFIVVHFAKKLVIIGGSKYAGETKKSIFGMMNYFMTKQDVLPMHCSANMDENGKTALFFGLSGTGKTTLSADPNRKLIGDDEHGWSREGIFNFEGGCYAKTIRLSRENEPQIWDAIRFGAMMENVILHADTRIPDYDSDRLTENTRVGYPMEFIPNAVIPGVGGHPDAVIFLTADAFGVLPPIAKLTPEQAMYYFISGYTSKLAGTERGITEPKATFSACFGKPFLPLSATAYAQMLGKRLAEQTHEVGVYLVNTGWSGGPYGVGKRIAIKHTRAMISAALDGSLKNVQFRPHPIFNILVPESVPGVPDSMLDPKNTWSDPDAYDQQAKKLASLFVQNFTRYPEAAPEIVAAGPIVD</sequence>
<comment type="cofactor">
    <cofactor evidence="10">
        <name>Mn(2+)</name>
        <dbReference type="ChEBI" id="CHEBI:29035"/>
    </cofactor>
    <text evidence="10">Binds 1 Mn(2+) ion per subunit.</text>
</comment>
<dbReference type="RefSeq" id="WP_054468806.1">
    <property type="nucleotide sequence ID" value="NZ_CP159837.1"/>
</dbReference>
<evidence type="ECO:0000256" key="2">
    <source>
        <dbReference type="ARBA" id="ARBA00006052"/>
    </source>
</evidence>
<feature type="binding site" evidence="10">
    <location>
        <position position="310"/>
    </location>
    <ligand>
        <name>Mn(2+)</name>
        <dbReference type="ChEBI" id="CHEBI:29035"/>
    </ligand>
</feature>
<evidence type="ECO:0000256" key="6">
    <source>
        <dbReference type="ARBA" id="ARBA00022793"/>
    </source>
</evidence>
<keyword evidence="10" id="KW-0464">Manganese</keyword>
<dbReference type="InterPro" id="IPR008210">
    <property type="entry name" value="PEP_carboxykinase_N"/>
</dbReference>
<comment type="subcellular location">
    <subcellularLocation>
        <location evidence="10">Cytoplasm</location>
    </subcellularLocation>
</comment>
<dbReference type="AlphaFoldDB" id="A0AAU8J800"/>
<dbReference type="GO" id="GO:0005829">
    <property type="term" value="C:cytosol"/>
    <property type="evidence" value="ECO:0007669"/>
    <property type="project" value="TreeGrafter"/>
</dbReference>
<keyword evidence="4 10" id="KW-0312">Gluconeogenesis</keyword>
<dbReference type="EMBL" id="CP159837">
    <property type="protein sequence ID" value="XCM34935.1"/>
    <property type="molecule type" value="Genomic_DNA"/>
</dbReference>
<keyword evidence="7 10" id="KW-0067">ATP-binding</keyword>
<evidence type="ECO:0000256" key="7">
    <source>
        <dbReference type="ARBA" id="ARBA00022840"/>
    </source>
</evidence>
<feature type="binding site" evidence="10">
    <location>
        <position position="254"/>
    </location>
    <ligand>
        <name>substrate</name>
    </ligand>
</feature>
<dbReference type="NCBIfam" id="NF006821">
    <property type="entry name" value="PRK09344.1-3"/>
    <property type="match status" value="1"/>
</dbReference>
<feature type="binding site" evidence="10">
    <location>
        <position position="273"/>
    </location>
    <ligand>
        <name>ATP</name>
        <dbReference type="ChEBI" id="CHEBI:30616"/>
    </ligand>
</feature>
<dbReference type="GO" id="GO:0004612">
    <property type="term" value="F:phosphoenolpyruvate carboxykinase (ATP) activity"/>
    <property type="evidence" value="ECO:0007669"/>
    <property type="project" value="UniProtKB-UniRule"/>
</dbReference>
<evidence type="ECO:0000256" key="4">
    <source>
        <dbReference type="ARBA" id="ARBA00022432"/>
    </source>
</evidence>
<reference evidence="12" key="1">
    <citation type="submission" date="2024-07" db="EMBL/GenBank/DDBJ databases">
        <authorList>
            <person name="Kim Y.J."/>
            <person name="Jeong J.Y."/>
        </authorList>
    </citation>
    <scope>NUCLEOTIDE SEQUENCE</scope>
    <source>
        <strain evidence="12">GIHE-MW2</strain>
    </source>
</reference>
<keyword evidence="5 10" id="KW-0547">Nucleotide-binding</keyword>
<comment type="function">
    <text evidence="10">Involved in the gluconeogenesis. Catalyzes the conversion of oxaloacetate (OAA) to phosphoenolpyruvate (PEP) through direct phosphoryl transfer between the nucleoside triphosphate and OAA.</text>
</comment>
<evidence type="ECO:0000313" key="12">
    <source>
        <dbReference type="EMBL" id="XCM34935.1"/>
    </source>
</evidence>
<dbReference type="HAMAP" id="MF_00453">
    <property type="entry name" value="PEPCK_ATP"/>
    <property type="match status" value="1"/>
</dbReference>
<proteinExistence type="inferred from homology"/>
<feature type="binding site" evidence="10">
    <location>
        <position position="254"/>
    </location>
    <ligand>
        <name>ATP</name>
        <dbReference type="ChEBI" id="CHEBI:30616"/>
    </ligand>
</feature>
<dbReference type="PANTHER" id="PTHR30031">
    <property type="entry name" value="PHOSPHOENOLPYRUVATE CARBOXYKINASE ATP"/>
    <property type="match status" value="1"/>
</dbReference>
<feature type="binding site" evidence="10">
    <location>
        <position position="254"/>
    </location>
    <ligand>
        <name>Mn(2+)</name>
        <dbReference type="ChEBI" id="CHEBI:29035"/>
    </ligand>
</feature>
<feature type="region of interest" description="Disordered" evidence="11">
    <location>
        <begin position="1"/>
        <end position="24"/>
    </location>
</feature>
<dbReference type="InterPro" id="IPR013035">
    <property type="entry name" value="PEP_carboxykinase_C"/>
</dbReference>
<feature type="binding site" evidence="10">
    <location>
        <position position="338"/>
    </location>
    <ligand>
        <name>ATP</name>
        <dbReference type="ChEBI" id="CHEBI:30616"/>
    </ligand>
</feature>
<feature type="compositionally biased region" description="Polar residues" evidence="11">
    <location>
        <begin position="1"/>
        <end position="10"/>
    </location>
</feature>
<dbReference type="InterPro" id="IPR001272">
    <property type="entry name" value="PEP_carboxykinase_ATP"/>
</dbReference>
<feature type="binding site" evidence="10">
    <location>
        <begin position="496"/>
        <end position="497"/>
    </location>
    <ligand>
        <name>ATP</name>
        <dbReference type="ChEBI" id="CHEBI:30616"/>
    </ligand>
</feature>
<dbReference type="Pfam" id="PF01293">
    <property type="entry name" value="PEPCK_ATP"/>
    <property type="match status" value="1"/>
</dbReference>
<protein>
    <recommendedName>
        <fullName evidence="3 10">Phosphoenolpyruvate carboxykinase (ATP)</fullName>
        <shortName evidence="10">PCK</shortName>
        <shortName evidence="10">PEP carboxykinase</shortName>
        <shortName evidence="10">PEPCK</shortName>
        <ecNumber evidence="3 10">4.1.1.49</ecNumber>
    </recommendedName>
</protein>
<evidence type="ECO:0000256" key="9">
    <source>
        <dbReference type="ARBA" id="ARBA00047371"/>
    </source>
</evidence>
<feature type="binding site" evidence="10">
    <location>
        <position position="375"/>
    </location>
    <ligand>
        <name>substrate</name>
    </ligand>
</feature>
<dbReference type="GO" id="GO:0005524">
    <property type="term" value="F:ATP binding"/>
    <property type="evidence" value="ECO:0007669"/>
    <property type="project" value="UniProtKB-UniRule"/>
</dbReference>
<keyword evidence="6 10" id="KW-0210">Decarboxylase</keyword>
<keyword evidence="10" id="KW-0479">Metal-binding</keyword>
<name>A0AAU8J800_9CYAN</name>
<dbReference type="Gene3D" id="3.90.228.20">
    <property type="match status" value="1"/>
</dbReference>
<evidence type="ECO:0000256" key="8">
    <source>
        <dbReference type="ARBA" id="ARBA00023239"/>
    </source>
</evidence>
<dbReference type="EC" id="4.1.1.49" evidence="3 10"/>
<accession>A0AAU8J800</accession>
<evidence type="ECO:0000256" key="11">
    <source>
        <dbReference type="SAM" id="MobiDB-lite"/>
    </source>
</evidence>
<feature type="binding site" evidence="10">
    <location>
        <position position="375"/>
    </location>
    <ligand>
        <name>ATP</name>
        <dbReference type="ChEBI" id="CHEBI:30616"/>
    </ligand>
</feature>
<feature type="binding site" evidence="10">
    <location>
        <position position="248"/>
    </location>
    <ligand>
        <name>substrate</name>
    </ligand>
</feature>
<comment type="catalytic activity">
    <reaction evidence="9 10">
        <text>oxaloacetate + ATP = phosphoenolpyruvate + ADP + CO2</text>
        <dbReference type="Rhea" id="RHEA:18617"/>
        <dbReference type="ChEBI" id="CHEBI:16452"/>
        <dbReference type="ChEBI" id="CHEBI:16526"/>
        <dbReference type="ChEBI" id="CHEBI:30616"/>
        <dbReference type="ChEBI" id="CHEBI:58702"/>
        <dbReference type="ChEBI" id="CHEBI:456216"/>
        <dbReference type="EC" id="4.1.1.49"/>
    </reaction>
</comment>
<feature type="binding site" evidence="10">
    <location>
        <begin position="289"/>
        <end position="297"/>
    </location>
    <ligand>
        <name>ATP</name>
        <dbReference type="ChEBI" id="CHEBI:30616"/>
    </ligand>
</feature>
<feature type="binding site" evidence="10">
    <location>
        <position position="502"/>
    </location>
    <ligand>
        <name>ATP</name>
        <dbReference type="ChEBI" id="CHEBI:30616"/>
    </ligand>
</feature>
<dbReference type="Gene3D" id="3.40.449.10">
    <property type="entry name" value="Phosphoenolpyruvate Carboxykinase, domain 1"/>
    <property type="match status" value="1"/>
</dbReference>
<comment type="similarity">
    <text evidence="2 10">Belongs to the phosphoenolpyruvate carboxykinase (ATP) family.</text>
</comment>
<keyword evidence="10" id="KW-0963">Cytoplasm</keyword>
<feature type="binding site" evidence="10">
    <location>
        <position position="112"/>
    </location>
    <ligand>
        <name>substrate</name>
    </ligand>
</feature>
<comment type="pathway">
    <text evidence="1 10">Carbohydrate biosynthesis; gluconeogenesis.</text>
</comment>
<evidence type="ECO:0000256" key="3">
    <source>
        <dbReference type="ARBA" id="ARBA00012363"/>
    </source>
</evidence>
<dbReference type="SUPFAM" id="SSF53795">
    <property type="entry name" value="PEP carboxykinase-like"/>
    <property type="match status" value="1"/>
</dbReference>
<evidence type="ECO:0000256" key="5">
    <source>
        <dbReference type="ARBA" id="ARBA00022741"/>
    </source>
</evidence>
<gene>
    <name evidence="10 12" type="primary">pckA</name>
    <name evidence="12" type="ORF">ABWT76_003579</name>
</gene>
<dbReference type="GO" id="GO:0046872">
    <property type="term" value="F:metal ion binding"/>
    <property type="evidence" value="ECO:0007669"/>
    <property type="project" value="UniProtKB-KW"/>
</dbReference>